<evidence type="ECO:0000313" key="3">
    <source>
        <dbReference type="Proteomes" id="UP000001466"/>
    </source>
</evidence>
<keyword evidence="1" id="KW-1133">Transmembrane helix</keyword>
<evidence type="ECO:0000256" key="1">
    <source>
        <dbReference type="SAM" id="Phobius"/>
    </source>
</evidence>
<protein>
    <submittedName>
        <fullName evidence="2">ORF149</fullName>
    </submittedName>
</protein>
<keyword evidence="1" id="KW-0812">Transmembrane</keyword>
<name>Q4Z8Y3_BPTWO</name>
<dbReference type="KEGG" id="vg:5130369"/>
<feature type="transmembrane region" description="Helical" evidence="1">
    <location>
        <begin position="38"/>
        <end position="59"/>
    </location>
</feature>
<reference evidence="2 3" key="1">
    <citation type="journal article" date="2005" name="Proc. Natl. Acad. Sci. U.S.A.">
        <title>The complete genomes and proteomes of 27 Staphylococcus aureus bacteriophages.</title>
        <authorList>
            <person name="Kwan T."/>
            <person name="Liu J."/>
            <person name="Dubow M."/>
            <person name="Gros P."/>
            <person name="Pelletier J."/>
        </authorList>
    </citation>
    <scope>NUCLEOTIDE SEQUENCE [LARGE SCALE GENOMIC DNA]</scope>
</reference>
<organismHost>
    <name type="scientific">Twortvirus twort</name>
    <dbReference type="NCBI Taxonomy" id="55510"/>
</organismHost>
<organism evidence="2 3">
    <name type="scientific">Staphylococcus phage Twort (strain DSM 17442 / HER 48)</name>
    <name type="common">Bacteriophage Twort</name>
    <dbReference type="NCBI Taxonomy" id="2908167"/>
    <lineage>
        <taxon>Viruses</taxon>
        <taxon>Duplodnaviria</taxon>
        <taxon>Heunggongvirae</taxon>
        <taxon>Uroviricota</taxon>
        <taxon>Caudoviricetes</taxon>
        <taxon>Herelleviridae</taxon>
        <taxon>Twortvirinae</taxon>
        <taxon>Twortvirus</taxon>
        <taxon>Twortvirus twort</taxon>
    </lineage>
</organism>
<evidence type="ECO:0000313" key="2">
    <source>
        <dbReference type="EMBL" id="AAX92430.1"/>
    </source>
</evidence>
<dbReference type="EMBL" id="AY954970">
    <property type="protein sequence ID" value="AAX92430.1"/>
    <property type="molecule type" value="Genomic_DNA"/>
</dbReference>
<dbReference type="GeneID" id="5130369"/>
<keyword evidence="3" id="KW-1185">Reference proteome</keyword>
<accession>Q4Z8Y3</accession>
<dbReference type="RefSeq" id="YP_238722.1">
    <property type="nucleotide sequence ID" value="NC_007021.1"/>
</dbReference>
<keyword evidence="1" id="KW-0472">Membrane</keyword>
<proteinExistence type="predicted"/>
<feature type="transmembrane region" description="Helical" evidence="1">
    <location>
        <begin position="6"/>
        <end position="26"/>
    </location>
</feature>
<feature type="transmembrane region" description="Helical" evidence="1">
    <location>
        <begin position="65"/>
        <end position="82"/>
    </location>
</feature>
<dbReference type="Proteomes" id="UP000001466">
    <property type="component" value="Segment"/>
</dbReference>
<sequence>MLVTIIEICIVLVAFSIILVGVSIVTQKLINNIIYSLGIRYQVLIIFAMYCILILGIYIFYLGNFIGVFLYTLIVVVATLLTK</sequence>